<evidence type="ECO:0000256" key="1">
    <source>
        <dbReference type="SAM" id="SignalP"/>
    </source>
</evidence>
<feature type="signal peptide" evidence="1">
    <location>
        <begin position="1"/>
        <end position="20"/>
    </location>
</feature>
<reference evidence="2 3" key="1">
    <citation type="submission" date="2015-05" db="EMBL/GenBank/DDBJ databases">
        <title>Distinctive expansion of gene families associated with plant cell wall degradation and secondary metabolism in the genomes of grapevine trunk pathogens.</title>
        <authorList>
            <person name="Lawrence D.P."/>
            <person name="Travadon R."/>
            <person name="Rolshausen P.E."/>
            <person name="Baumgartner K."/>
        </authorList>
    </citation>
    <scope>NUCLEOTIDE SEQUENCE [LARGE SCALE GENOMIC DNA]</scope>
    <source>
        <strain evidence="2">DA912</strain>
    </source>
</reference>
<name>A0A0G2HYK8_9PEZI</name>
<gene>
    <name evidence="2" type="ORF">UCDDA912_g00193</name>
</gene>
<proteinExistence type="predicted"/>
<dbReference type="OrthoDB" id="4845294at2759"/>
<protein>
    <submittedName>
        <fullName evidence="2">Uncharacterized protein</fullName>
    </submittedName>
</protein>
<evidence type="ECO:0000313" key="2">
    <source>
        <dbReference type="EMBL" id="KKY39768.1"/>
    </source>
</evidence>
<dbReference type="AlphaFoldDB" id="A0A0G2HYK8"/>
<accession>A0A0G2HYK8</accession>
<keyword evidence="1" id="KW-0732">Signal</keyword>
<organism evidence="2 3">
    <name type="scientific">Diaporthe ampelina</name>
    <dbReference type="NCBI Taxonomy" id="1214573"/>
    <lineage>
        <taxon>Eukaryota</taxon>
        <taxon>Fungi</taxon>
        <taxon>Dikarya</taxon>
        <taxon>Ascomycota</taxon>
        <taxon>Pezizomycotina</taxon>
        <taxon>Sordariomycetes</taxon>
        <taxon>Sordariomycetidae</taxon>
        <taxon>Diaporthales</taxon>
        <taxon>Diaporthaceae</taxon>
        <taxon>Diaporthe</taxon>
    </lineage>
</organism>
<dbReference type="EMBL" id="LCUC01000009">
    <property type="protein sequence ID" value="KKY39768.1"/>
    <property type="molecule type" value="Genomic_DNA"/>
</dbReference>
<comment type="caution">
    <text evidence="2">The sequence shown here is derived from an EMBL/GenBank/DDBJ whole genome shotgun (WGS) entry which is preliminary data.</text>
</comment>
<evidence type="ECO:0000313" key="3">
    <source>
        <dbReference type="Proteomes" id="UP000034680"/>
    </source>
</evidence>
<reference evidence="2 3" key="2">
    <citation type="submission" date="2015-05" db="EMBL/GenBank/DDBJ databases">
        <authorList>
            <person name="Morales-Cruz A."/>
            <person name="Amrine K.C."/>
            <person name="Cantu D."/>
        </authorList>
    </citation>
    <scope>NUCLEOTIDE SEQUENCE [LARGE SCALE GENOMIC DNA]</scope>
    <source>
        <strain evidence="2">DA912</strain>
    </source>
</reference>
<feature type="chain" id="PRO_5002545581" evidence="1">
    <location>
        <begin position="21"/>
        <end position="104"/>
    </location>
</feature>
<keyword evidence="3" id="KW-1185">Reference proteome</keyword>
<dbReference type="Proteomes" id="UP000034680">
    <property type="component" value="Unassembled WGS sequence"/>
</dbReference>
<sequence>MHATTTVASLLTLCLSAVGAATVQSRQVIYGCHFTGDGINADISVGHDAGSDAPLNGTSGKTYELDCGTTSSQPVPGVFAKCTINGEKPVIGPYNATFITCAIP</sequence>